<name>A0A9Q0P0S3_SALPP</name>
<accession>A0A9Q0P0S3</accession>
<protein>
    <submittedName>
        <fullName evidence="1">Uncharacterized protein</fullName>
    </submittedName>
</protein>
<dbReference type="EMBL" id="JAPFFK010000020">
    <property type="protein sequence ID" value="KAJ6679436.1"/>
    <property type="molecule type" value="Genomic_DNA"/>
</dbReference>
<gene>
    <name evidence="1" type="ORF">OIU79_019238</name>
</gene>
<sequence length="71" mass="7969">MPHRPGVGALEEQMVMGFKVAPQRVHSPCNPSLDRGRLAGDVIRKPKKVVDLRNWFLVPEKLPFAGNCEFT</sequence>
<organism evidence="1 2">
    <name type="scientific">Salix purpurea</name>
    <name type="common">Purple osier willow</name>
    <dbReference type="NCBI Taxonomy" id="77065"/>
    <lineage>
        <taxon>Eukaryota</taxon>
        <taxon>Viridiplantae</taxon>
        <taxon>Streptophyta</taxon>
        <taxon>Embryophyta</taxon>
        <taxon>Tracheophyta</taxon>
        <taxon>Spermatophyta</taxon>
        <taxon>Magnoliopsida</taxon>
        <taxon>eudicotyledons</taxon>
        <taxon>Gunneridae</taxon>
        <taxon>Pentapetalae</taxon>
        <taxon>rosids</taxon>
        <taxon>fabids</taxon>
        <taxon>Malpighiales</taxon>
        <taxon>Salicaceae</taxon>
        <taxon>Saliceae</taxon>
        <taxon>Salix</taxon>
    </lineage>
</organism>
<dbReference type="Proteomes" id="UP001151532">
    <property type="component" value="Chromosome 14"/>
</dbReference>
<dbReference type="AlphaFoldDB" id="A0A9Q0P0S3"/>
<proteinExistence type="predicted"/>
<evidence type="ECO:0000313" key="1">
    <source>
        <dbReference type="EMBL" id="KAJ6679436.1"/>
    </source>
</evidence>
<evidence type="ECO:0000313" key="2">
    <source>
        <dbReference type="Proteomes" id="UP001151532"/>
    </source>
</evidence>
<reference evidence="1" key="1">
    <citation type="submission" date="2022-11" db="EMBL/GenBank/DDBJ databases">
        <authorList>
            <person name="Hyden B.L."/>
            <person name="Feng K."/>
            <person name="Yates T."/>
            <person name="Jawdy S."/>
            <person name="Smart L.B."/>
            <person name="Muchero W."/>
        </authorList>
    </citation>
    <scope>NUCLEOTIDE SEQUENCE</scope>
    <source>
        <tissue evidence="1">Shoot tip</tissue>
    </source>
</reference>
<reference evidence="1" key="2">
    <citation type="journal article" date="2023" name="Int. J. Mol. Sci.">
        <title>De Novo Assembly and Annotation of 11 Diverse Shrub Willow (Salix) Genomes Reveals Novel Gene Organization in Sex-Linked Regions.</title>
        <authorList>
            <person name="Hyden B."/>
            <person name="Feng K."/>
            <person name="Yates T.B."/>
            <person name="Jawdy S."/>
            <person name="Cereghino C."/>
            <person name="Smart L.B."/>
            <person name="Muchero W."/>
        </authorList>
    </citation>
    <scope>NUCLEOTIDE SEQUENCE</scope>
    <source>
        <tissue evidence="1">Shoot tip</tissue>
    </source>
</reference>
<keyword evidence="2" id="KW-1185">Reference proteome</keyword>
<comment type="caution">
    <text evidence="1">The sequence shown here is derived from an EMBL/GenBank/DDBJ whole genome shotgun (WGS) entry which is preliminary data.</text>
</comment>